<feature type="region of interest" description="Disordered" evidence="1">
    <location>
        <begin position="104"/>
        <end position="138"/>
    </location>
</feature>
<dbReference type="AlphaFoldDB" id="A0A8E0S3D8"/>
<proteinExistence type="predicted"/>
<sequence>VSSDEDLTLTSLTHGPSTTAVSPHSPLISAGGNISLGDCTDNPLADLNLSRCTTPISLIQPDSVDLTEFLAAATGGTAPDEDDTEINMDDLFLASAALDSPSAKSVSSLMERKGPKPGQGELSFDDALSPDADASMYV</sequence>
<dbReference type="Proteomes" id="UP000728185">
    <property type="component" value="Unassembled WGS sequence"/>
</dbReference>
<dbReference type="EMBL" id="LUCM01001995">
    <property type="protein sequence ID" value="KAA0198015.1"/>
    <property type="molecule type" value="Genomic_DNA"/>
</dbReference>
<accession>A0A8E0S3D8</accession>
<name>A0A8E0S3D8_9TREM</name>
<dbReference type="OrthoDB" id="10516472at2759"/>
<reference evidence="2" key="1">
    <citation type="submission" date="2019-05" db="EMBL/GenBank/DDBJ databases">
        <title>Annotation for the trematode Fasciolopsis buski.</title>
        <authorList>
            <person name="Choi Y.-J."/>
        </authorList>
    </citation>
    <scope>NUCLEOTIDE SEQUENCE</scope>
    <source>
        <strain evidence="2">HT</strain>
        <tissue evidence="2">Whole worm</tissue>
    </source>
</reference>
<gene>
    <name evidence="2" type="ORF">FBUS_08641</name>
</gene>
<keyword evidence="3" id="KW-1185">Reference proteome</keyword>
<evidence type="ECO:0000313" key="2">
    <source>
        <dbReference type="EMBL" id="KAA0198015.1"/>
    </source>
</evidence>
<feature type="compositionally biased region" description="Polar residues" evidence="1">
    <location>
        <begin position="8"/>
        <end position="22"/>
    </location>
</feature>
<evidence type="ECO:0000256" key="1">
    <source>
        <dbReference type="SAM" id="MobiDB-lite"/>
    </source>
</evidence>
<evidence type="ECO:0000313" key="3">
    <source>
        <dbReference type="Proteomes" id="UP000728185"/>
    </source>
</evidence>
<protein>
    <submittedName>
        <fullName evidence="2">Uncharacterized protein</fullName>
    </submittedName>
</protein>
<organism evidence="2 3">
    <name type="scientific">Fasciolopsis buskii</name>
    <dbReference type="NCBI Taxonomy" id="27845"/>
    <lineage>
        <taxon>Eukaryota</taxon>
        <taxon>Metazoa</taxon>
        <taxon>Spiralia</taxon>
        <taxon>Lophotrochozoa</taxon>
        <taxon>Platyhelminthes</taxon>
        <taxon>Trematoda</taxon>
        <taxon>Digenea</taxon>
        <taxon>Plagiorchiida</taxon>
        <taxon>Echinostomata</taxon>
        <taxon>Echinostomatoidea</taxon>
        <taxon>Fasciolidae</taxon>
        <taxon>Fasciolopsis</taxon>
    </lineage>
</organism>
<comment type="caution">
    <text evidence="2">The sequence shown here is derived from an EMBL/GenBank/DDBJ whole genome shotgun (WGS) entry which is preliminary data.</text>
</comment>
<feature type="non-terminal residue" evidence="2">
    <location>
        <position position="1"/>
    </location>
</feature>
<feature type="region of interest" description="Disordered" evidence="1">
    <location>
        <begin position="1"/>
        <end position="24"/>
    </location>
</feature>